<organism evidence="1 2">
    <name type="scientific">Xenorhabdus cabanillasii JM26</name>
    <dbReference type="NCBI Taxonomy" id="1427517"/>
    <lineage>
        <taxon>Bacteria</taxon>
        <taxon>Pseudomonadati</taxon>
        <taxon>Pseudomonadota</taxon>
        <taxon>Gammaproteobacteria</taxon>
        <taxon>Enterobacterales</taxon>
        <taxon>Morganellaceae</taxon>
        <taxon>Xenorhabdus</taxon>
    </lineage>
</organism>
<accession>W1J6Z4</accession>
<comment type="caution">
    <text evidence="1">The sequence shown here is derived from an EMBL/GenBank/DDBJ whole genome shotgun (WGS) entry which is preliminary data.</text>
</comment>
<evidence type="ECO:0000313" key="1">
    <source>
        <dbReference type="EMBL" id="CDL86479.1"/>
    </source>
</evidence>
<reference evidence="1 2" key="1">
    <citation type="submission" date="2013-11" db="EMBL/GenBank/DDBJ databases">
        <title>Draft genome sequence and annotation of the entomopathogenic bacterium, Xenorhabdus cabanillasi strain JM26.</title>
        <authorList>
            <person name="Gualtieri M."/>
            <person name="Ogier J.C."/>
            <person name="Pages S."/>
            <person name="Givaudan A."/>
            <person name="Gaudriault S."/>
        </authorList>
    </citation>
    <scope>NUCLEOTIDE SEQUENCE [LARGE SCALE GENOMIC DNA]</scope>
    <source>
        <strain evidence="1 2">JM26</strain>
    </source>
</reference>
<dbReference type="Proteomes" id="UP000019197">
    <property type="component" value="Unassembled WGS sequence"/>
</dbReference>
<proteinExistence type="predicted"/>
<dbReference type="AlphaFoldDB" id="W1J6Z4"/>
<protein>
    <submittedName>
        <fullName evidence="1">Uncharacterized protein</fullName>
    </submittedName>
</protein>
<sequence length="69" mass="8427">MSIIIHREQIVLKILNHHFFNVMFLYRDFGCEFINIKILCSMQNSLFRKGMLDYLPICIHFYCNNCLFY</sequence>
<gene>
    <name evidence="1" type="ORF">XCR1_4170011</name>
</gene>
<dbReference type="EMBL" id="CBXE010000354">
    <property type="protein sequence ID" value="CDL86479.1"/>
    <property type="molecule type" value="Genomic_DNA"/>
</dbReference>
<name>W1J6Z4_9GAMM</name>
<evidence type="ECO:0000313" key="2">
    <source>
        <dbReference type="Proteomes" id="UP000019197"/>
    </source>
</evidence>